<dbReference type="CDD" id="cd01094">
    <property type="entry name" value="Alkanesulfonate_monoxygenase"/>
    <property type="match status" value="1"/>
</dbReference>
<dbReference type="PANTHER" id="PTHR42847">
    <property type="entry name" value="ALKANESULFONATE MONOOXYGENASE"/>
    <property type="match status" value="1"/>
</dbReference>
<evidence type="ECO:0000313" key="6">
    <source>
        <dbReference type="EMBL" id="GAA4398517.1"/>
    </source>
</evidence>
<sequence>MRTGRWAPIRNPLSRFVHHDSNSGPGERSRTTLATTHAAGACLIREVHRVSLHFHWFLPTYGDSRNLMAGGHGSGMTGDRPADLRYLKQLAYAAEQNRFEAVLTPTGLWCEDAWLSTAMLIDSTDELKFLVAARPGLISPLLQAQMAATFQWQSEGRLLLNVVTGGEPSEQRAFGDYLSKEQRYARCGEYLDVSNRLWTSEDPVSFDGEYIKLDNGVLARRPDPVPPIFFGGSSPAAGTVAAKYADTYLTWGEPPAQVSEKLNWVRGLAAAEGRELTYGIRLHVIARDTSEQAWAEANRLLSNLDPEAVRAAQANLARSESDGQRRMRELHGGGLAYDEAADARSLEIYPGLWSGVGLVRGGAGTALVGSHEEVADLIAEYAALGLDHFILSGYPHLEEAYQFGEGVRPALIRKGLVEPDLDQGFQRVGGAFLAAPPVERGAPLAPTSS</sequence>
<dbReference type="Proteomes" id="UP001500635">
    <property type="component" value="Unassembled WGS sequence"/>
</dbReference>
<dbReference type="SUPFAM" id="SSF51679">
    <property type="entry name" value="Bacterial luciferase-like"/>
    <property type="match status" value="1"/>
</dbReference>
<gene>
    <name evidence="6" type="ORF">GCM10023147_34820</name>
</gene>
<keyword evidence="3" id="KW-0560">Oxidoreductase</keyword>
<reference evidence="7" key="1">
    <citation type="journal article" date="2019" name="Int. J. Syst. Evol. Microbiol.">
        <title>The Global Catalogue of Microorganisms (GCM) 10K type strain sequencing project: providing services to taxonomists for standard genome sequencing and annotation.</title>
        <authorList>
            <consortium name="The Broad Institute Genomics Platform"/>
            <consortium name="The Broad Institute Genome Sequencing Center for Infectious Disease"/>
            <person name="Wu L."/>
            <person name="Ma J."/>
        </authorList>
    </citation>
    <scope>NUCLEOTIDE SEQUENCE [LARGE SCALE GENOMIC DNA]</scope>
    <source>
        <strain evidence="7">JCM 17688</strain>
    </source>
</reference>
<evidence type="ECO:0000256" key="1">
    <source>
        <dbReference type="ARBA" id="ARBA00022630"/>
    </source>
</evidence>
<comment type="caution">
    <text evidence="6">The sequence shown here is derived from an EMBL/GenBank/DDBJ whole genome shotgun (WGS) entry which is preliminary data.</text>
</comment>
<keyword evidence="1" id="KW-0285">Flavoprotein</keyword>
<evidence type="ECO:0000259" key="5">
    <source>
        <dbReference type="Pfam" id="PF00296"/>
    </source>
</evidence>
<protein>
    <submittedName>
        <fullName evidence="6">LLM class flavin-dependent oxidoreductase</fullName>
    </submittedName>
</protein>
<evidence type="ECO:0000256" key="2">
    <source>
        <dbReference type="ARBA" id="ARBA00022643"/>
    </source>
</evidence>
<keyword evidence="7" id="KW-1185">Reference proteome</keyword>
<feature type="domain" description="Luciferase-like" evidence="5">
    <location>
        <begin position="70"/>
        <end position="388"/>
    </location>
</feature>
<evidence type="ECO:0000256" key="4">
    <source>
        <dbReference type="ARBA" id="ARBA00023033"/>
    </source>
</evidence>
<dbReference type="InterPro" id="IPR011251">
    <property type="entry name" value="Luciferase-like_dom"/>
</dbReference>
<proteinExistence type="predicted"/>
<accession>A0ABP8JZT4</accession>
<organism evidence="6 7">
    <name type="scientific">Tsukamurella soli</name>
    <dbReference type="NCBI Taxonomy" id="644556"/>
    <lineage>
        <taxon>Bacteria</taxon>
        <taxon>Bacillati</taxon>
        <taxon>Actinomycetota</taxon>
        <taxon>Actinomycetes</taxon>
        <taxon>Mycobacteriales</taxon>
        <taxon>Tsukamurellaceae</taxon>
        <taxon>Tsukamurella</taxon>
    </lineage>
</organism>
<name>A0ABP8JZT4_9ACTN</name>
<evidence type="ECO:0000313" key="7">
    <source>
        <dbReference type="Proteomes" id="UP001500635"/>
    </source>
</evidence>
<dbReference type="InterPro" id="IPR050172">
    <property type="entry name" value="SsuD_RutA_monooxygenase"/>
</dbReference>
<dbReference type="Pfam" id="PF00296">
    <property type="entry name" value="Bac_luciferase"/>
    <property type="match status" value="1"/>
</dbReference>
<dbReference type="InterPro" id="IPR036661">
    <property type="entry name" value="Luciferase-like_sf"/>
</dbReference>
<dbReference type="EMBL" id="BAABFR010000062">
    <property type="protein sequence ID" value="GAA4398517.1"/>
    <property type="molecule type" value="Genomic_DNA"/>
</dbReference>
<dbReference type="Gene3D" id="3.20.20.30">
    <property type="entry name" value="Luciferase-like domain"/>
    <property type="match status" value="1"/>
</dbReference>
<keyword evidence="2" id="KW-0288">FMN</keyword>
<evidence type="ECO:0000256" key="3">
    <source>
        <dbReference type="ARBA" id="ARBA00023002"/>
    </source>
</evidence>
<keyword evidence="4" id="KW-0503">Monooxygenase</keyword>
<dbReference type="PANTHER" id="PTHR42847:SF4">
    <property type="entry name" value="ALKANESULFONATE MONOOXYGENASE-RELATED"/>
    <property type="match status" value="1"/>
</dbReference>